<reference evidence="1" key="1">
    <citation type="journal article" date="2019" name="Sci. Rep.">
        <title>Draft genome of Tanacetum cinerariifolium, the natural source of mosquito coil.</title>
        <authorList>
            <person name="Yamashiro T."/>
            <person name="Shiraishi A."/>
            <person name="Satake H."/>
            <person name="Nakayama K."/>
        </authorList>
    </citation>
    <scope>NUCLEOTIDE SEQUENCE</scope>
</reference>
<organism evidence="1">
    <name type="scientific">Tanacetum cinerariifolium</name>
    <name type="common">Dalmatian daisy</name>
    <name type="synonym">Chrysanthemum cinerariifolium</name>
    <dbReference type="NCBI Taxonomy" id="118510"/>
    <lineage>
        <taxon>Eukaryota</taxon>
        <taxon>Viridiplantae</taxon>
        <taxon>Streptophyta</taxon>
        <taxon>Embryophyta</taxon>
        <taxon>Tracheophyta</taxon>
        <taxon>Spermatophyta</taxon>
        <taxon>Magnoliopsida</taxon>
        <taxon>eudicotyledons</taxon>
        <taxon>Gunneridae</taxon>
        <taxon>Pentapetalae</taxon>
        <taxon>asterids</taxon>
        <taxon>campanulids</taxon>
        <taxon>Asterales</taxon>
        <taxon>Asteraceae</taxon>
        <taxon>Asteroideae</taxon>
        <taxon>Anthemideae</taxon>
        <taxon>Anthemidinae</taxon>
        <taxon>Tanacetum</taxon>
    </lineage>
</organism>
<feature type="non-terminal residue" evidence="1">
    <location>
        <position position="178"/>
    </location>
</feature>
<comment type="caution">
    <text evidence="1">The sequence shown here is derived from an EMBL/GenBank/DDBJ whole genome shotgun (WGS) entry which is preliminary data.</text>
</comment>
<evidence type="ECO:0000313" key="1">
    <source>
        <dbReference type="EMBL" id="GEU53344.1"/>
    </source>
</evidence>
<proteinExistence type="predicted"/>
<dbReference type="EMBL" id="BKCJ010003159">
    <property type="protein sequence ID" value="GEU53344.1"/>
    <property type="molecule type" value="Genomic_DNA"/>
</dbReference>
<gene>
    <name evidence="1" type="ORF">Tci_025322</name>
</gene>
<sequence length="178" mass="19994">MYHSDSEELICNNFRPCDVTRLVLAQVPYLLSEDVLALCFNAFSILYIDALCYDDQSLCHASSFRLSRGVTYWYLEPRTGGRTDRGGKRTKEKTGICGRRTGEQDGQGVDRINEENKGIDKVPNFSTVISQQLQNLLVTIIAQVGNHANNIQGDVRNVIVNNGQGSCSYKMLEIKKRL</sequence>
<protein>
    <submittedName>
        <fullName evidence="1">Uncharacterized protein</fullName>
    </submittedName>
</protein>
<dbReference type="AlphaFoldDB" id="A0A6L2KZM7"/>
<name>A0A6L2KZM7_TANCI</name>
<accession>A0A6L2KZM7</accession>